<accession>W6JLN0</accession>
<keyword evidence="2" id="KW-1185">Reference proteome</keyword>
<dbReference type="Proteomes" id="UP000174145">
    <property type="component" value="Segment"/>
</dbReference>
<dbReference type="SUPFAM" id="SSF57501">
    <property type="entry name" value="Cystine-knot cytokines"/>
    <property type="match status" value="1"/>
</dbReference>
<name>W6JLN0_9POXV</name>
<dbReference type="KEGG" id="vg:18263625"/>
<reference evidence="1 2" key="1">
    <citation type="journal article" date="2014" name="Virology">
        <title>The complete genome sequence of the Alphaentomopoxvirus Anomala cuprea entomopoxvirus, including its terminal hairpin loop sequences, suggests a potentially unique mode of apoptosis inhibition and mode of DNA replication.</title>
        <authorList>
            <person name="Mitsuhashi W."/>
            <person name="Miyamoto K."/>
            <person name="Wada S."/>
        </authorList>
    </citation>
    <scope>NUCLEOTIDE SEQUENCE [LARGE SCALE GENOMIC DNA]</scope>
    <source>
        <strain evidence="1">CV6M</strain>
    </source>
</reference>
<dbReference type="RefSeq" id="YP_009001669.1">
    <property type="nucleotide sequence ID" value="NC_023426.1"/>
</dbReference>
<dbReference type="EMBL" id="AP013055">
    <property type="protein sequence ID" value="BAO49556.1"/>
    <property type="molecule type" value="Genomic_DNA"/>
</dbReference>
<dbReference type="InterPro" id="IPR029034">
    <property type="entry name" value="Cystine-knot_cytokine"/>
</dbReference>
<dbReference type="GeneID" id="18263625"/>
<evidence type="ECO:0000313" key="2">
    <source>
        <dbReference type="Proteomes" id="UP000174145"/>
    </source>
</evidence>
<organism evidence="1 2">
    <name type="scientific">Alphaentomopoxvirus acuprea</name>
    <dbReference type="NCBI Taxonomy" id="62099"/>
    <lineage>
        <taxon>Viruses</taxon>
        <taxon>Varidnaviria</taxon>
        <taxon>Bamfordvirae</taxon>
        <taxon>Nucleocytoviricota</taxon>
        <taxon>Pokkesviricetes</taxon>
        <taxon>Chitovirales</taxon>
        <taxon>Poxviridae</taxon>
        <taxon>Entomopoxvirinae</taxon>
        <taxon>Alphaentomopoxvirus</taxon>
    </lineage>
</organism>
<protein>
    <submittedName>
        <fullName evidence="1">PDGF-and VEGF-related factor 2</fullName>
    </submittedName>
</protein>
<proteinExistence type="predicted"/>
<dbReference type="PANTHER" id="PTHR21719">
    <property type="entry name" value="FI06402P-RELATED"/>
    <property type="match status" value="1"/>
</dbReference>
<sequence length="114" mass="13337">MYSKIIFMVFFYQVTSVRYINYEESLNNIINFPCKIPQPRSIFSHLLFSDSKLKYNLIPHSTVLYTCDDSSGCCDNKLECSVDKYEINTYVFLNLLNNEYTSIDLVNHTSCICK</sequence>
<dbReference type="PANTHER" id="PTHR21719:SF1">
    <property type="entry name" value="FI06402P-RELATED"/>
    <property type="match status" value="1"/>
</dbReference>
<dbReference type="Gene3D" id="2.10.90.10">
    <property type="entry name" value="Cystine-knot cytokines"/>
    <property type="match status" value="1"/>
</dbReference>
<evidence type="ECO:0000313" key="1">
    <source>
        <dbReference type="EMBL" id="BAO49556.1"/>
    </source>
</evidence>